<dbReference type="Pfam" id="PF07690">
    <property type="entry name" value="MFS_1"/>
    <property type="match status" value="1"/>
</dbReference>
<dbReference type="InterPro" id="IPR020846">
    <property type="entry name" value="MFS_dom"/>
</dbReference>
<keyword evidence="4 7" id="KW-0812">Transmembrane</keyword>
<keyword evidence="2" id="KW-0813">Transport</keyword>
<dbReference type="Gene3D" id="1.20.1250.20">
    <property type="entry name" value="MFS general substrate transporter like domains"/>
    <property type="match status" value="1"/>
</dbReference>
<organism evidence="9">
    <name type="scientific">freshwater metagenome</name>
    <dbReference type="NCBI Taxonomy" id="449393"/>
    <lineage>
        <taxon>unclassified sequences</taxon>
        <taxon>metagenomes</taxon>
        <taxon>ecological metagenomes</taxon>
    </lineage>
</organism>
<dbReference type="SUPFAM" id="SSF103473">
    <property type="entry name" value="MFS general substrate transporter"/>
    <property type="match status" value="1"/>
</dbReference>
<evidence type="ECO:0000313" key="9">
    <source>
        <dbReference type="EMBL" id="CAB4765137.1"/>
    </source>
</evidence>
<keyword evidence="5 7" id="KW-1133">Transmembrane helix</keyword>
<evidence type="ECO:0000256" key="4">
    <source>
        <dbReference type="ARBA" id="ARBA00022692"/>
    </source>
</evidence>
<dbReference type="Gene3D" id="1.20.1720.10">
    <property type="entry name" value="Multidrug resistance protein D"/>
    <property type="match status" value="1"/>
</dbReference>
<feature type="transmembrane region" description="Helical" evidence="7">
    <location>
        <begin position="449"/>
        <end position="468"/>
    </location>
</feature>
<evidence type="ECO:0000259" key="8">
    <source>
        <dbReference type="PROSITE" id="PS50850"/>
    </source>
</evidence>
<protein>
    <submittedName>
        <fullName evidence="9">Unannotated protein</fullName>
    </submittedName>
</protein>
<evidence type="ECO:0000256" key="5">
    <source>
        <dbReference type="ARBA" id="ARBA00022989"/>
    </source>
</evidence>
<dbReference type="EMBL" id="CAEZZK010000187">
    <property type="protein sequence ID" value="CAB4765137.1"/>
    <property type="molecule type" value="Genomic_DNA"/>
</dbReference>
<feature type="transmembrane region" description="Helical" evidence="7">
    <location>
        <begin position="184"/>
        <end position="209"/>
    </location>
</feature>
<feature type="transmembrane region" description="Helical" evidence="7">
    <location>
        <begin position="150"/>
        <end position="172"/>
    </location>
</feature>
<dbReference type="InterPro" id="IPR011701">
    <property type="entry name" value="MFS"/>
</dbReference>
<evidence type="ECO:0000256" key="1">
    <source>
        <dbReference type="ARBA" id="ARBA00004651"/>
    </source>
</evidence>
<accession>A0A6J6V3L7</accession>
<evidence type="ECO:0000256" key="7">
    <source>
        <dbReference type="SAM" id="Phobius"/>
    </source>
</evidence>
<feature type="transmembrane region" description="Helical" evidence="7">
    <location>
        <begin position="94"/>
        <end position="113"/>
    </location>
</feature>
<evidence type="ECO:0000256" key="6">
    <source>
        <dbReference type="ARBA" id="ARBA00023136"/>
    </source>
</evidence>
<sequence length="503" mass="52921">MKLKKFEAKILQTNNAGESARDLTVFDAGGVDEVSVVPWSLLLRQKIVQSVGVSRRKATLAVLLSCVFTVSFMITLLVVSLKTVADDLGSTTSIISWAITAPMLAFGVVGPAFGKIGDLWGHKRVFVGGLFIAGVFAICTAFAWDATSMIVFRTLSAAGGSALGPAAMAYINRMFGPSERVGPLGYWSFVTAGAPVLGVVAGVPLVAIFGWRTIFLIQAPLCLIGCFIAMWLLGDTERRESVKFDLRGALLLGLGSVLILLAINRGPTWGFGSMRTLLVAMLGIVALYFFIRAEQSASEPMLPLKWFRTRNVAFPVVSLALTNFAYMGGFMIVPQLLETGLGFSTSHIGWLIIARPLVFSLVAPFSGRISSRIGERNAGVVGACAVLISMLILSQINLGSSDLMIAFGLSLSGVGLGISAPALTALLANSVDDHDLGVASAMQQLLNQMGAVLGAAVMIGIHEATIGSGTIKSFSYALLAGAISSGIALFTSSAVKSTQKISR</sequence>
<feature type="domain" description="Major facilitator superfamily (MFS) profile" evidence="8">
    <location>
        <begin position="59"/>
        <end position="496"/>
    </location>
</feature>
<dbReference type="AlphaFoldDB" id="A0A6J6V3L7"/>
<reference evidence="9" key="1">
    <citation type="submission" date="2020-05" db="EMBL/GenBank/DDBJ databases">
        <authorList>
            <person name="Chiriac C."/>
            <person name="Salcher M."/>
            <person name="Ghai R."/>
            <person name="Kavagutti S V."/>
        </authorList>
    </citation>
    <scope>NUCLEOTIDE SEQUENCE</scope>
</reference>
<evidence type="ECO:0000256" key="3">
    <source>
        <dbReference type="ARBA" id="ARBA00022475"/>
    </source>
</evidence>
<keyword evidence="6 7" id="KW-0472">Membrane</keyword>
<feature type="transmembrane region" description="Helical" evidence="7">
    <location>
        <begin position="215"/>
        <end position="234"/>
    </location>
</feature>
<dbReference type="InterPro" id="IPR036259">
    <property type="entry name" value="MFS_trans_sf"/>
</dbReference>
<evidence type="ECO:0000256" key="2">
    <source>
        <dbReference type="ARBA" id="ARBA00022448"/>
    </source>
</evidence>
<feature type="transmembrane region" description="Helical" evidence="7">
    <location>
        <begin position="60"/>
        <end position="82"/>
    </location>
</feature>
<dbReference type="GO" id="GO:0005886">
    <property type="term" value="C:plasma membrane"/>
    <property type="evidence" value="ECO:0007669"/>
    <property type="project" value="UniProtKB-SubCell"/>
</dbReference>
<dbReference type="PANTHER" id="PTHR42718:SF46">
    <property type="entry name" value="BLR6921 PROTEIN"/>
    <property type="match status" value="1"/>
</dbReference>
<feature type="transmembrane region" description="Helical" evidence="7">
    <location>
        <begin position="125"/>
        <end position="144"/>
    </location>
</feature>
<feature type="transmembrane region" description="Helical" evidence="7">
    <location>
        <begin position="246"/>
        <end position="263"/>
    </location>
</feature>
<gene>
    <name evidence="9" type="ORF">UFOPK2855_00941</name>
</gene>
<dbReference type="PANTHER" id="PTHR42718">
    <property type="entry name" value="MAJOR FACILITATOR SUPERFAMILY MULTIDRUG TRANSPORTER MFSC"/>
    <property type="match status" value="1"/>
</dbReference>
<dbReference type="PROSITE" id="PS50850">
    <property type="entry name" value="MFS"/>
    <property type="match status" value="1"/>
</dbReference>
<feature type="transmembrane region" description="Helical" evidence="7">
    <location>
        <begin position="404"/>
        <end position="428"/>
    </location>
</feature>
<feature type="transmembrane region" description="Helical" evidence="7">
    <location>
        <begin position="378"/>
        <end position="398"/>
    </location>
</feature>
<comment type="subcellular location">
    <subcellularLocation>
        <location evidence="1">Cell membrane</location>
        <topology evidence="1">Multi-pass membrane protein</topology>
    </subcellularLocation>
</comment>
<keyword evidence="3" id="KW-1003">Cell membrane</keyword>
<feature type="transmembrane region" description="Helical" evidence="7">
    <location>
        <begin position="348"/>
        <end position="366"/>
    </location>
</feature>
<dbReference type="GO" id="GO:0022857">
    <property type="term" value="F:transmembrane transporter activity"/>
    <property type="evidence" value="ECO:0007669"/>
    <property type="project" value="InterPro"/>
</dbReference>
<proteinExistence type="predicted"/>
<feature type="transmembrane region" description="Helical" evidence="7">
    <location>
        <begin position="312"/>
        <end position="336"/>
    </location>
</feature>
<name>A0A6J6V3L7_9ZZZZ</name>
<feature type="transmembrane region" description="Helical" evidence="7">
    <location>
        <begin position="474"/>
        <end position="495"/>
    </location>
</feature>
<feature type="transmembrane region" description="Helical" evidence="7">
    <location>
        <begin position="269"/>
        <end position="291"/>
    </location>
</feature>